<dbReference type="PANTHER" id="PTHR47221:SF5">
    <property type="entry name" value="FIBRINOGEN C-TERMINAL DOMAIN-CONTAINING PROTEIN"/>
    <property type="match status" value="1"/>
</dbReference>
<keyword evidence="4" id="KW-0325">Glycoprotein</keyword>
<dbReference type="InterPro" id="IPR002181">
    <property type="entry name" value="Fibrinogen_a/b/g_C_dom"/>
</dbReference>
<dbReference type="InterPro" id="IPR020837">
    <property type="entry name" value="Fibrinogen_CS"/>
</dbReference>
<keyword evidence="5" id="KW-0732">Signal</keyword>
<dbReference type="InterPro" id="IPR037579">
    <property type="entry name" value="FIB_ANG-like"/>
</dbReference>
<evidence type="ECO:0000259" key="6">
    <source>
        <dbReference type="PROSITE" id="PS51406"/>
    </source>
</evidence>
<dbReference type="PROSITE" id="PS51406">
    <property type="entry name" value="FIBRINOGEN_C_2"/>
    <property type="match status" value="1"/>
</dbReference>
<protein>
    <recommendedName>
        <fullName evidence="6">Fibrinogen C-terminal domain-containing protein</fullName>
    </recommendedName>
</protein>
<gene>
    <name evidence="7" type="ORF">QR680_018584</name>
</gene>
<feature type="signal peptide" evidence="5">
    <location>
        <begin position="1"/>
        <end position="17"/>
    </location>
</feature>
<keyword evidence="2" id="KW-0964">Secreted</keyword>
<proteinExistence type="predicted"/>
<evidence type="ECO:0000256" key="3">
    <source>
        <dbReference type="ARBA" id="ARBA00023157"/>
    </source>
</evidence>
<dbReference type="EMBL" id="JAUCMV010000004">
    <property type="protein sequence ID" value="KAK0406457.1"/>
    <property type="molecule type" value="Genomic_DNA"/>
</dbReference>
<name>A0AA39LQZ6_9BILA</name>
<comment type="subcellular location">
    <subcellularLocation>
        <location evidence="1">Secreted</location>
    </subcellularLocation>
</comment>
<keyword evidence="3" id="KW-1015">Disulfide bond</keyword>
<dbReference type="GO" id="GO:0030674">
    <property type="term" value="F:protein-macromolecule adaptor activity"/>
    <property type="evidence" value="ECO:0007669"/>
    <property type="project" value="TreeGrafter"/>
</dbReference>
<dbReference type="CDD" id="cd00087">
    <property type="entry name" value="FReD"/>
    <property type="match status" value="1"/>
</dbReference>
<evidence type="ECO:0000313" key="8">
    <source>
        <dbReference type="Proteomes" id="UP001175271"/>
    </source>
</evidence>
<dbReference type="GO" id="GO:0005577">
    <property type="term" value="C:fibrinogen complex"/>
    <property type="evidence" value="ECO:0007669"/>
    <property type="project" value="TreeGrafter"/>
</dbReference>
<sequence>MRLNIAILILLSSAIYGHDDVLQRLEDMEKRLKKLEGGHAGNLENNSELVKMLEELNVQKLKDLTERGSIAKRRTKREAADSNRILHLSQQLHNLRTELSVVRSLQNQNDPKMQSEISQTQTQINDLLNLTEQINRDLIHLKRSSTLQNKGYMVLDIDDEESLQHIEVENLKERIWDIDEKMRSFDDTFKWNEFWLDRLQKQIQEVVRNQGTIVNKLSTFEKVRVGNLEMVEGSGDENPNDQVNYIFQSHDSDNRHNTKDDLENLKYEISSLQTVTDELSEQLQRRQSFVSSNISELTSSVTDITTKHSSFEAELENIKAIMATNKRSQKGQIDVISLDVKEAKHRSDRAIAVAEVIKKVQQELFTKLVNQTERMREIDAQVTKYALKLTQLQSDFLNATLFLHKTSVYDQIQDEKFYQLKGLVGKLESDLESNTATLKDTETKMQQKADYESIRKIEKLLEKDSSRLSKLDSQVRYLRATQLNAESTIGQLQQTLPNDCSEVDRTRRNVLIKPSTLNKAIFVNCVGGWTVIQERLGDNGTSFNRTSEEYGKGFGNINESFWIGNEPIHHITASRKTEVKFETWDLYGDYRVAFYEKFHVASKEANYRLSIGGYEEKSNLTDAMYEHNGMEFSTYDSDLDKSSTHCGRYYLSGWWFANCIKANLNGLPNIGIVWFDTDTNDWLHLKRSRISIRTRE</sequence>
<dbReference type="SUPFAM" id="SSF56496">
    <property type="entry name" value="Fibrinogen C-terminal domain-like"/>
    <property type="match status" value="1"/>
</dbReference>
<comment type="caution">
    <text evidence="7">The sequence shown here is derived from an EMBL/GenBank/DDBJ whole genome shotgun (WGS) entry which is preliminary data.</text>
</comment>
<dbReference type="InterPro" id="IPR014716">
    <property type="entry name" value="Fibrinogen_a/b/g_C_1"/>
</dbReference>
<reference evidence="7" key="1">
    <citation type="submission" date="2023-06" db="EMBL/GenBank/DDBJ databases">
        <title>Genomic analysis of the entomopathogenic nematode Steinernema hermaphroditum.</title>
        <authorList>
            <person name="Schwarz E.M."/>
            <person name="Heppert J.K."/>
            <person name="Baniya A."/>
            <person name="Schwartz H.T."/>
            <person name="Tan C.-H."/>
            <person name="Antoshechkin I."/>
            <person name="Sternberg P.W."/>
            <person name="Goodrich-Blair H."/>
            <person name="Dillman A.R."/>
        </authorList>
    </citation>
    <scope>NUCLEOTIDE SEQUENCE</scope>
    <source>
        <strain evidence="7">PS9179</strain>
        <tissue evidence="7">Whole animal</tissue>
    </source>
</reference>
<dbReference type="Gene3D" id="3.90.215.10">
    <property type="entry name" value="Gamma Fibrinogen, chain A, domain 1"/>
    <property type="match status" value="1"/>
</dbReference>
<dbReference type="InterPro" id="IPR036056">
    <property type="entry name" value="Fibrinogen-like_C"/>
</dbReference>
<dbReference type="GO" id="GO:0005201">
    <property type="term" value="F:extracellular matrix structural constituent"/>
    <property type="evidence" value="ECO:0007669"/>
    <property type="project" value="TreeGrafter"/>
</dbReference>
<evidence type="ECO:0000256" key="4">
    <source>
        <dbReference type="ARBA" id="ARBA00023180"/>
    </source>
</evidence>
<dbReference type="Proteomes" id="UP001175271">
    <property type="component" value="Unassembled WGS sequence"/>
</dbReference>
<feature type="chain" id="PRO_5041367619" description="Fibrinogen C-terminal domain-containing protein" evidence="5">
    <location>
        <begin position="18"/>
        <end position="696"/>
    </location>
</feature>
<feature type="domain" description="Fibrinogen C-terminal" evidence="6">
    <location>
        <begin position="491"/>
        <end position="696"/>
    </location>
</feature>
<dbReference type="Pfam" id="PF00147">
    <property type="entry name" value="Fibrinogen_C"/>
    <property type="match status" value="1"/>
</dbReference>
<evidence type="ECO:0000256" key="1">
    <source>
        <dbReference type="ARBA" id="ARBA00004613"/>
    </source>
</evidence>
<keyword evidence="8" id="KW-1185">Reference proteome</keyword>
<organism evidence="7 8">
    <name type="scientific">Steinernema hermaphroditum</name>
    <dbReference type="NCBI Taxonomy" id="289476"/>
    <lineage>
        <taxon>Eukaryota</taxon>
        <taxon>Metazoa</taxon>
        <taxon>Ecdysozoa</taxon>
        <taxon>Nematoda</taxon>
        <taxon>Chromadorea</taxon>
        <taxon>Rhabditida</taxon>
        <taxon>Tylenchina</taxon>
        <taxon>Panagrolaimomorpha</taxon>
        <taxon>Strongyloidoidea</taxon>
        <taxon>Steinernematidae</taxon>
        <taxon>Steinernema</taxon>
    </lineage>
</organism>
<dbReference type="GO" id="GO:0034116">
    <property type="term" value="P:positive regulation of heterotypic cell-cell adhesion"/>
    <property type="evidence" value="ECO:0007669"/>
    <property type="project" value="TreeGrafter"/>
</dbReference>
<accession>A0AA39LQZ6</accession>
<dbReference type="PROSITE" id="PS00514">
    <property type="entry name" value="FIBRINOGEN_C_1"/>
    <property type="match status" value="1"/>
</dbReference>
<dbReference type="AlphaFoldDB" id="A0AA39LQZ6"/>
<dbReference type="PANTHER" id="PTHR47221">
    <property type="entry name" value="FIBRINOGEN ALPHA CHAIN"/>
    <property type="match status" value="1"/>
</dbReference>
<dbReference type="SMART" id="SM00186">
    <property type="entry name" value="FBG"/>
    <property type="match status" value="1"/>
</dbReference>
<evidence type="ECO:0000256" key="2">
    <source>
        <dbReference type="ARBA" id="ARBA00022525"/>
    </source>
</evidence>
<evidence type="ECO:0000256" key="5">
    <source>
        <dbReference type="SAM" id="SignalP"/>
    </source>
</evidence>
<evidence type="ECO:0000313" key="7">
    <source>
        <dbReference type="EMBL" id="KAK0406457.1"/>
    </source>
</evidence>